<protein>
    <submittedName>
        <fullName evidence="1">Uncharacterized protein</fullName>
    </submittedName>
</protein>
<sequence>MSKVGYHGALYPTLDRGQLLPKRAATALLIASMGHCQRFLECLHTTLDPAMSATWSLQNTSSAVSPRACALSRHASQSNTCMRQYAQREPDSVSYGTRQRSQWPVTVGSSDAIVTRWSKTKFLP</sequence>
<dbReference type="RefSeq" id="XP_067823511.1">
    <property type="nucleotide sequence ID" value="XM_067961746.1"/>
</dbReference>
<dbReference type="EMBL" id="SHOA02000018">
    <property type="protein sequence ID" value="TDH74013.1"/>
    <property type="molecule type" value="Genomic_DNA"/>
</dbReference>
<accession>A0A976ILL2</accession>
<proteinExistence type="predicted"/>
<comment type="caution">
    <text evidence="1">The sequence shown here is derived from an EMBL/GenBank/DDBJ whole genome shotgun (WGS) entry which is preliminary data.</text>
</comment>
<reference evidence="1 2" key="1">
    <citation type="journal article" date="2021" name="Genome Biol.">
        <title>AFLAP: assembly-free linkage analysis pipeline using k-mers from genome sequencing data.</title>
        <authorList>
            <person name="Fletcher K."/>
            <person name="Zhang L."/>
            <person name="Gil J."/>
            <person name="Han R."/>
            <person name="Cavanaugh K."/>
            <person name="Michelmore R."/>
        </authorList>
    </citation>
    <scope>NUCLEOTIDE SEQUENCE [LARGE SCALE GENOMIC DNA]</scope>
    <source>
        <strain evidence="1 2">SF5</strain>
    </source>
</reference>
<dbReference type="AlphaFoldDB" id="A0A976ILL2"/>
<dbReference type="GeneID" id="94347417"/>
<keyword evidence="2" id="KW-1185">Reference proteome</keyword>
<evidence type="ECO:0000313" key="1">
    <source>
        <dbReference type="EMBL" id="TDH74013.1"/>
    </source>
</evidence>
<organism evidence="1 2">
    <name type="scientific">Bremia lactucae</name>
    <name type="common">Lettuce downy mildew</name>
    <dbReference type="NCBI Taxonomy" id="4779"/>
    <lineage>
        <taxon>Eukaryota</taxon>
        <taxon>Sar</taxon>
        <taxon>Stramenopiles</taxon>
        <taxon>Oomycota</taxon>
        <taxon>Peronosporomycetes</taxon>
        <taxon>Peronosporales</taxon>
        <taxon>Peronosporaceae</taxon>
        <taxon>Bremia</taxon>
    </lineage>
</organism>
<dbReference type="KEGG" id="blac:94347417"/>
<dbReference type="Proteomes" id="UP000294530">
    <property type="component" value="Unassembled WGS sequence"/>
</dbReference>
<evidence type="ECO:0000313" key="2">
    <source>
        <dbReference type="Proteomes" id="UP000294530"/>
    </source>
</evidence>
<name>A0A976ILL2_BRELC</name>
<gene>
    <name evidence="1" type="ORF">CCR75_003652</name>
</gene>